<feature type="domain" description="Acyl-CoA dehydrogenase/oxidase N-terminal" evidence="9">
    <location>
        <begin position="36"/>
        <end position="105"/>
    </location>
</feature>
<dbReference type="InterPro" id="IPR037069">
    <property type="entry name" value="AcylCoA_DH/ox_N_sf"/>
</dbReference>
<dbReference type="InterPro" id="IPR009100">
    <property type="entry name" value="AcylCoA_DH/oxidase_NM_dom_sf"/>
</dbReference>
<dbReference type="InterPro" id="IPR013786">
    <property type="entry name" value="AcylCoA_DH/ox_N"/>
</dbReference>
<dbReference type="Pfam" id="PF02771">
    <property type="entry name" value="Acyl-CoA_dh_N"/>
    <property type="match status" value="1"/>
</dbReference>
<dbReference type="RefSeq" id="WP_256620391.1">
    <property type="nucleotide sequence ID" value="NZ_JANIBC010000019.1"/>
</dbReference>
<accession>A0A9X2RK18</accession>
<evidence type="ECO:0000313" key="10">
    <source>
        <dbReference type="EMBL" id="MCQ8186466.1"/>
    </source>
</evidence>
<organism evidence="10 11">
    <name type="scientific">Parvularcula maris</name>
    <dbReference type="NCBI Taxonomy" id="2965077"/>
    <lineage>
        <taxon>Bacteria</taxon>
        <taxon>Pseudomonadati</taxon>
        <taxon>Pseudomonadota</taxon>
        <taxon>Alphaproteobacteria</taxon>
        <taxon>Parvularculales</taxon>
        <taxon>Parvularculaceae</taxon>
        <taxon>Parvularcula</taxon>
    </lineage>
</organism>
<dbReference type="InterPro" id="IPR009075">
    <property type="entry name" value="AcylCo_DH/oxidase_C"/>
</dbReference>
<evidence type="ECO:0000256" key="4">
    <source>
        <dbReference type="ARBA" id="ARBA00022827"/>
    </source>
</evidence>
<dbReference type="Pfam" id="PF00441">
    <property type="entry name" value="Acyl-CoA_dh_1"/>
    <property type="match status" value="1"/>
</dbReference>
<evidence type="ECO:0000259" key="7">
    <source>
        <dbReference type="Pfam" id="PF00441"/>
    </source>
</evidence>
<evidence type="ECO:0000256" key="3">
    <source>
        <dbReference type="ARBA" id="ARBA00022630"/>
    </source>
</evidence>
<evidence type="ECO:0000256" key="6">
    <source>
        <dbReference type="RuleBase" id="RU362125"/>
    </source>
</evidence>
<comment type="similarity">
    <text evidence="2 6">Belongs to the acyl-CoA dehydrogenase family.</text>
</comment>
<keyword evidence="5 6" id="KW-0560">Oxidoreductase</keyword>
<dbReference type="SUPFAM" id="SSF56645">
    <property type="entry name" value="Acyl-CoA dehydrogenase NM domain-like"/>
    <property type="match status" value="1"/>
</dbReference>
<dbReference type="PANTHER" id="PTHR43884">
    <property type="entry name" value="ACYL-COA DEHYDROGENASE"/>
    <property type="match status" value="1"/>
</dbReference>
<dbReference type="PANTHER" id="PTHR43884:SF20">
    <property type="entry name" value="ACYL-COA DEHYDROGENASE FADE28"/>
    <property type="match status" value="1"/>
</dbReference>
<feature type="domain" description="Acyl-CoA oxidase/dehydrogenase middle" evidence="8">
    <location>
        <begin position="121"/>
        <end position="203"/>
    </location>
</feature>
<dbReference type="InterPro" id="IPR036250">
    <property type="entry name" value="AcylCo_DH-like_C"/>
</dbReference>
<dbReference type="Pfam" id="PF02770">
    <property type="entry name" value="Acyl-CoA_dh_M"/>
    <property type="match status" value="1"/>
</dbReference>
<dbReference type="GO" id="GO:0050660">
    <property type="term" value="F:flavin adenine dinucleotide binding"/>
    <property type="evidence" value="ECO:0007669"/>
    <property type="project" value="InterPro"/>
</dbReference>
<dbReference type="Gene3D" id="1.10.540.10">
    <property type="entry name" value="Acyl-CoA dehydrogenase/oxidase, N-terminal domain"/>
    <property type="match status" value="1"/>
</dbReference>
<dbReference type="AlphaFoldDB" id="A0A9X2RK18"/>
<evidence type="ECO:0000313" key="11">
    <source>
        <dbReference type="Proteomes" id="UP001142610"/>
    </source>
</evidence>
<comment type="cofactor">
    <cofactor evidence="1 6">
        <name>FAD</name>
        <dbReference type="ChEBI" id="CHEBI:57692"/>
    </cofactor>
</comment>
<protein>
    <submittedName>
        <fullName evidence="10">Acyl-CoA dehydrogenase family protein</fullName>
    </submittedName>
</protein>
<dbReference type="Gene3D" id="2.40.110.10">
    <property type="entry name" value="Butyryl-CoA Dehydrogenase, subunit A, domain 2"/>
    <property type="match status" value="1"/>
</dbReference>
<dbReference type="Gene3D" id="1.20.140.10">
    <property type="entry name" value="Butyryl-CoA Dehydrogenase, subunit A, domain 3"/>
    <property type="match status" value="1"/>
</dbReference>
<dbReference type="GO" id="GO:0003995">
    <property type="term" value="F:acyl-CoA dehydrogenase activity"/>
    <property type="evidence" value="ECO:0007669"/>
    <property type="project" value="TreeGrafter"/>
</dbReference>
<evidence type="ECO:0000256" key="5">
    <source>
        <dbReference type="ARBA" id="ARBA00023002"/>
    </source>
</evidence>
<evidence type="ECO:0000259" key="9">
    <source>
        <dbReference type="Pfam" id="PF02771"/>
    </source>
</evidence>
<keyword evidence="4 6" id="KW-0274">FAD</keyword>
<dbReference type="EMBL" id="JANIBC010000019">
    <property type="protein sequence ID" value="MCQ8186466.1"/>
    <property type="molecule type" value="Genomic_DNA"/>
</dbReference>
<feature type="domain" description="Acyl-CoA dehydrogenase/oxidase C-terminal" evidence="7">
    <location>
        <begin position="228"/>
        <end position="340"/>
    </location>
</feature>
<keyword evidence="11" id="KW-1185">Reference proteome</keyword>
<keyword evidence="3 6" id="KW-0285">Flavoprotein</keyword>
<dbReference type="InterPro" id="IPR046373">
    <property type="entry name" value="Acyl-CoA_Oxase/DH_mid-dom_sf"/>
</dbReference>
<proteinExistence type="inferred from homology"/>
<gene>
    <name evidence="10" type="ORF">NOG11_13875</name>
</gene>
<evidence type="ECO:0000259" key="8">
    <source>
        <dbReference type="Pfam" id="PF02770"/>
    </source>
</evidence>
<dbReference type="SUPFAM" id="SSF47203">
    <property type="entry name" value="Acyl-CoA dehydrogenase C-terminal domain-like"/>
    <property type="match status" value="1"/>
</dbReference>
<evidence type="ECO:0000256" key="1">
    <source>
        <dbReference type="ARBA" id="ARBA00001974"/>
    </source>
</evidence>
<comment type="caution">
    <text evidence="10">The sequence shown here is derived from an EMBL/GenBank/DDBJ whole genome shotgun (WGS) entry which is preliminary data.</text>
</comment>
<sequence>MDFSLGTERELLANSLGRYLADKFGSEARLKALASPEGWSREAYDGLVELGAVGAMFTEEAGGYGGSAFDIAVVFGEIGRGLAMGPFLGTLMAGKVLEAAGETAVIEEVVGGEKLLTFAHEPAQGPDGRAAEPVRAEKAGDGYKLTGAKGVVSFADEADLFVVMAGSGTELSTFLVKAGAPGLTVQSYPVVDGGKAGEVVFKDTPAALIGEEAKAAQIVDQAVAAGLVALAWEGYAIMQVLRDKTVEYLRERKQFGIPIGKFQALQHRMGTMALEVEQAHSAAINAAVGLEEGGNAALRAASAAKVTLGKNGSLLAEEAIQMHGGIGMTWEFAVSHYAKRLIMIGHELGDEDYHLQRFIDLGKEEAA</sequence>
<dbReference type="InterPro" id="IPR006091">
    <property type="entry name" value="Acyl-CoA_Oxase/DH_mid-dom"/>
</dbReference>
<name>A0A9X2RK18_9PROT</name>
<evidence type="ECO:0000256" key="2">
    <source>
        <dbReference type="ARBA" id="ARBA00009347"/>
    </source>
</evidence>
<reference evidence="10" key="1">
    <citation type="submission" date="2022-07" db="EMBL/GenBank/DDBJ databases">
        <title>Parvularcula maris sp. nov., an algicidal bacterium isolated from seawater.</title>
        <authorList>
            <person name="Li F."/>
        </authorList>
    </citation>
    <scope>NUCLEOTIDE SEQUENCE</scope>
    <source>
        <strain evidence="10">BGMRC 0090</strain>
    </source>
</reference>
<dbReference type="CDD" id="cd00567">
    <property type="entry name" value="ACAD"/>
    <property type="match status" value="1"/>
</dbReference>
<dbReference type="Proteomes" id="UP001142610">
    <property type="component" value="Unassembled WGS sequence"/>
</dbReference>